<feature type="region of interest" description="Disordered" evidence="1">
    <location>
        <begin position="189"/>
        <end position="231"/>
    </location>
</feature>
<organism evidence="2 3">
    <name type="scientific">Sphaerobolus stellatus (strain SS14)</name>
    <dbReference type="NCBI Taxonomy" id="990650"/>
    <lineage>
        <taxon>Eukaryota</taxon>
        <taxon>Fungi</taxon>
        <taxon>Dikarya</taxon>
        <taxon>Basidiomycota</taxon>
        <taxon>Agaricomycotina</taxon>
        <taxon>Agaricomycetes</taxon>
        <taxon>Phallomycetidae</taxon>
        <taxon>Geastrales</taxon>
        <taxon>Sphaerobolaceae</taxon>
        <taxon>Sphaerobolus</taxon>
    </lineage>
</organism>
<keyword evidence="3" id="KW-1185">Reference proteome</keyword>
<name>A0A0C9TW66_SPHS4</name>
<accession>A0A0C9TW66</accession>
<evidence type="ECO:0000313" key="2">
    <source>
        <dbReference type="EMBL" id="KIJ26054.1"/>
    </source>
</evidence>
<reference evidence="2 3" key="1">
    <citation type="submission" date="2014-06" db="EMBL/GenBank/DDBJ databases">
        <title>Evolutionary Origins and Diversification of the Mycorrhizal Mutualists.</title>
        <authorList>
            <consortium name="DOE Joint Genome Institute"/>
            <consortium name="Mycorrhizal Genomics Consortium"/>
            <person name="Kohler A."/>
            <person name="Kuo A."/>
            <person name="Nagy L.G."/>
            <person name="Floudas D."/>
            <person name="Copeland A."/>
            <person name="Barry K.W."/>
            <person name="Cichocki N."/>
            <person name="Veneault-Fourrey C."/>
            <person name="LaButti K."/>
            <person name="Lindquist E.A."/>
            <person name="Lipzen A."/>
            <person name="Lundell T."/>
            <person name="Morin E."/>
            <person name="Murat C."/>
            <person name="Riley R."/>
            <person name="Ohm R."/>
            <person name="Sun H."/>
            <person name="Tunlid A."/>
            <person name="Henrissat B."/>
            <person name="Grigoriev I.V."/>
            <person name="Hibbett D.S."/>
            <person name="Martin F."/>
        </authorList>
    </citation>
    <scope>NUCLEOTIDE SEQUENCE [LARGE SCALE GENOMIC DNA]</scope>
    <source>
        <strain evidence="2 3">SS14</strain>
    </source>
</reference>
<dbReference type="Proteomes" id="UP000054279">
    <property type="component" value="Unassembled WGS sequence"/>
</dbReference>
<evidence type="ECO:0000313" key="3">
    <source>
        <dbReference type="Proteomes" id="UP000054279"/>
    </source>
</evidence>
<dbReference type="AlphaFoldDB" id="A0A0C9TW66"/>
<dbReference type="HOGENOM" id="CLU_1200464_0_0_1"/>
<proteinExistence type="predicted"/>
<gene>
    <name evidence="2" type="ORF">M422DRAFT_272912</name>
</gene>
<sequence length="231" mass="26366">MHLPGSHNHYHIDPDIADNTRLAVPAYSASPQLELKVQTPHDDMLVPWASLTDSDLVMSEWMDEHRLWREKGEIAEAETSKKGKGRRELLWLWKLEFEVTTNMVGHDQVADAVDRWTTEAIRIEWLHAQASMERFDEEVRLLEAASGRIPRTFAYLEDRWENRAGSLKGYPYWKIPDIGQGTLLQELMPPSTEAKAVGKPGRKKKVANGSAEDGEQLAETQLRRGRSQKNA</sequence>
<evidence type="ECO:0000256" key="1">
    <source>
        <dbReference type="SAM" id="MobiDB-lite"/>
    </source>
</evidence>
<dbReference type="EMBL" id="KN837386">
    <property type="protein sequence ID" value="KIJ26054.1"/>
    <property type="molecule type" value="Genomic_DNA"/>
</dbReference>
<protein>
    <submittedName>
        <fullName evidence="2">Unplaced genomic scaffold SPHSTscaffold_311, whole genome shotgun sequence</fullName>
    </submittedName>
</protein>